<feature type="compositionally biased region" description="Low complexity" evidence="1">
    <location>
        <begin position="160"/>
        <end position="170"/>
    </location>
</feature>
<evidence type="ECO:0000313" key="3">
    <source>
        <dbReference type="Proteomes" id="UP001642502"/>
    </source>
</evidence>
<protein>
    <submittedName>
        <fullName evidence="2">Uncharacterized protein</fullName>
    </submittedName>
</protein>
<dbReference type="EMBL" id="CAWUON010000070">
    <property type="protein sequence ID" value="CAK7271292.1"/>
    <property type="molecule type" value="Genomic_DNA"/>
</dbReference>
<evidence type="ECO:0000256" key="1">
    <source>
        <dbReference type="SAM" id="MobiDB-lite"/>
    </source>
</evidence>
<sequence length="263" mass="27965">MADMGASSATGGLPGIYTTSGASSHISLISETAATSASLSPPPYMGTGGSYPSSLHDHQQPSVFPASYQSQTYVPEYTTSSFPASNPPPLHAQYPRTAVNDQGLMYHLASPTSLSSSSIMHHHQPVPHHAQLPQPQLHQSQPHSVHRHGGHQVSPPVSVHAQAHNGANGHHTYEGVVSGGVCSTIGGPGAPGVRIVQNRPKPQCWEHGCNGRQFSTFSNLLRHQREKSGQAAKAVCPNCGAEFTRTTARNGHLQHDKCKPRRN</sequence>
<keyword evidence="3" id="KW-1185">Reference proteome</keyword>
<name>A0ABP0DWC9_9PEZI</name>
<gene>
    <name evidence="2" type="ORF">SEPCBS119000_004529</name>
</gene>
<dbReference type="Proteomes" id="UP001642502">
    <property type="component" value="Unassembled WGS sequence"/>
</dbReference>
<proteinExistence type="predicted"/>
<reference evidence="2 3" key="1">
    <citation type="submission" date="2024-01" db="EMBL/GenBank/DDBJ databases">
        <authorList>
            <person name="Allen C."/>
            <person name="Tagirdzhanova G."/>
        </authorList>
    </citation>
    <scope>NUCLEOTIDE SEQUENCE [LARGE SCALE GENOMIC DNA]</scope>
    <source>
        <strain evidence="2 3">CBS 119000</strain>
    </source>
</reference>
<dbReference type="Gene3D" id="3.30.160.60">
    <property type="entry name" value="Classic Zinc Finger"/>
    <property type="match status" value="1"/>
</dbReference>
<organism evidence="2 3">
    <name type="scientific">Sporothrix epigloea</name>
    <dbReference type="NCBI Taxonomy" id="1892477"/>
    <lineage>
        <taxon>Eukaryota</taxon>
        <taxon>Fungi</taxon>
        <taxon>Dikarya</taxon>
        <taxon>Ascomycota</taxon>
        <taxon>Pezizomycotina</taxon>
        <taxon>Sordariomycetes</taxon>
        <taxon>Sordariomycetidae</taxon>
        <taxon>Ophiostomatales</taxon>
        <taxon>Ophiostomataceae</taxon>
        <taxon>Sporothrix</taxon>
    </lineage>
</organism>
<accession>A0ABP0DWC9</accession>
<feature type="compositionally biased region" description="Low complexity" evidence="1">
    <location>
        <begin position="127"/>
        <end position="143"/>
    </location>
</feature>
<evidence type="ECO:0000313" key="2">
    <source>
        <dbReference type="EMBL" id="CAK7271292.1"/>
    </source>
</evidence>
<comment type="caution">
    <text evidence="2">The sequence shown here is derived from an EMBL/GenBank/DDBJ whole genome shotgun (WGS) entry which is preliminary data.</text>
</comment>
<feature type="region of interest" description="Disordered" evidence="1">
    <location>
        <begin position="115"/>
        <end position="172"/>
    </location>
</feature>
<feature type="region of interest" description="Disordered" evidence="1">
    <location>
        <begin position="37"/>
        <end position="60"/>
    </location>
</feature>